<dbReference type="InterPro" id="IPR016181">
    <property type="entry name" value="Acyl_CoA_acyltransferase"/>
</dbReference>
<reference evidence="4" key="2">
    <citation type="submission" date="2016-10" db="EMBL/GenBank/DDBJ databases">
        <authorList>
            <person name="Varghese N."/>
            <person name="Submissions S."/>
        </authorList>
    </citation>
    <scope>NUCLEOTIDE SEQUENCE [LARGE SCALE GENOMIC DNA]</scope>
    <source>
        <strain evidence="4">LMG 25555</strain>
    </source>
</reference>
<dbReference type="GO" id="GO:0016747">
    <property type="term" value="F:acyltransferase activity, transferring groups other than amino-acyl groups"/>
    <property type="evidence" value="ECO:0007669"/>
    <property type="project" value="InterPro"/>
</dbReference>
<evidence type="ECO:0000313" key="2">
    <source>
        <dbReference type="EMBL" id="AJE75768.1"/>
    </source>
</evidence>
<dbReference type="CDD" id="cd04301">
    <property type="entry name" value="NAT_SF"/>
    <property type="match status" value="1"/>
</dbReference>
<dbReference type="Gene3D" id="3.40.630.30">
    <property type="match status" value="1"/>
</dbReference>
<dbReference type="InterPro" id="IPR000182">
    <property type="entry name" value="GNAT_dom"/>
</dbReference>
<dbReference type="PROSITE" id="PS51186">
    <property type="entry name" value="GNAT"/>
    <property type="match status" value="1"/>
</dbReference>
<dbReference type="Proteomes" id="UP000183613">
    <property type="component" value="Unassembled WGS sequence"/>
</dbReference>
<reference evidence="3" key="3">
    <citation type="submission" date="2016-10" db="EMBL/GenBank/DDBJ databases">
        <authorList>
            <person name="de Groot N.N."/>
        </authorList>
    </citation>
    <scope>NUCLEOTIDE SEQUENCE [LARGE SCALE GENOMIC DNA]</scope>
    <source>
        <strain evidence="3">LMG 25555</strain>
    </source>
</reference>
<accession>A0A0F6P9C8</accession>
<protein>
    <submittedName>
        <fullName evidence="3">Acetyltransferase (GNAT) domain-containing protein</fullName>
    </submittedName>
    <submittedName>
        <fullName evidence="2">GNAT family acetyltransferase</fullName>
    </submittedName>
</protein>
<sequence>MNTRLCAYEDLTPSQREQLREIRVRPEQIAFCGDIESALHSLPAQPHSGIKGLVLLSDEQPVAFLLLKRQPLLAHWAAADSATLHALQVDSRVQGQGLGKACLRELPRAIEQFWPEIRQVMLSVSPFNTSALAFYLGQGWVEQGEAYRGERRLVLTLTSSPLPHLQAG</sequence>
<dbReference type="EMBL" id="KM030271">
    <property type="protein sequence ID" value="AJE75768.1"/>
    <property type="molecule type" value="Genomic_DNA"/>
</dbReference>
<evidence type="ECO:0000313" key="3">
    <source>
        <dbReference type="EMBL" id="SEF08088.1"/>
    </source>
</evidence>
<name>A0A0F6P9C8_PSEDM</name>
<dbReference type="AlphaFoldDB" id="A0A0F6P9C8"/>
<reference evidence="2" key="1">
    <citation type="journal article" date="2015" name="Nat. Commun.">
        <title>A novel pathway producing dimethylsulphide in bacteria is widespread in soil environments.</title>
        <authorList>
            <person name="Carrion O."/>
            <person name="Curson A.R."/>
            <person name="Kumaresan D."/>
            <person name="Fu Y."/>
            <person name="Lang A.S."/>
            <person name="Mercade E."/>
            <person name="Todd J.D."/>
        </authorList>
    </citation>
    <scope>NUCLEOTIDE SEQUENCE</scope>
    <source>
        <strain evidence="2">M1T</strain>
    </source>
</reference>
<evidence type="ECO:0000313" key="4">
    <source>
        <dbReference type="Proteomes" id="UP000183613"/>
    </source>
</evidence>
<evidence type="ECO:0000259" key="1">
    <source>
        <dbReference type="PROSITE" id="PS51186"/>
    </source>
</evidence>
<dbReference type="RefSeq" id="WP_048359799.1">
    <property type="nucleotide sequence ID" value="NZ_FNUD01000002.1"/>
</dbReference>
<keyword evidence="4" id="KW-1185">Reference proteome</keyword>
<dbReference type="EMBL" id="FNUD01000002">
    <property type="protein sequence ID" value="SEF08088.1"/>
    <property type="molecule type" value="Genomic_DNA"/>
</dbReference>
<dbReference type="PATRIC" id="fig|882211.3.peg.2021"/>
<gene>
    <name evidence="3" type="ORF">SAMN04489800_4418</name>
</gene>
<organism evidence="2">
    <name type="scientific">Pseudomonas deceptionensis</name>
    <dbReference type="NCBI Taxonomy" id="882211"/>
    <lineage>
        <taxon>Bacteria</taxon>
        <taxon>Pseudomonadati</taxon>
        <taxon>Pseudomonadota</taxon>
        <taxon>Gammaproteobacteria</taxon>
        <taxon>Pseudomonadales</taxon>
        <taxon>Pseudomonadaceae</taxon>
        <taxon>Pseudomonas</taxon>
    </lineage>
</organism>
<keyword evidence="2" id="KW-0808">Transferase</keyword>
<feature type="domain" description="N-acetyltransferase" evidence="1">
    <location>
        <begin position="6"/>
        <end position="158"/>
    </location>
</feature>
<dbReference type="Pfam" id="PF00583">
    <property type="entry name" value="Acetyltransf_1"/>
    <property type="match status" value="1"/>
</dbReference>
<dbReference type="OrthoDB" id="9127144at2"/>
<dbReference type="SUPFAM" id="SSF55729">
    <property type="entry name" value="Acyl-CoA N-acyltransferases (Nat)"/>
    <property type="match status" value="1"/>
</dbReference>
<proteinExistence type="predicted"/>